<dbReference type="AlphaFoldDB" id="X1NDH8"/>
<dbReference type="InterPro" id="IPR052380">
    <property type="entry name" value="Viral_DNA_packaging_terminase"/>
</dbReference>
<dbReference type="InterPro" id="IPR035413">
    <property type="entry name" value="Terminase_L_C"/>
</dbReference>
<evidence type="ECO:0000259" key="2">
    <source>
        <dbReference type="Pfam" id="PF17288"/>
    </source>
</evidence>
<feature type="domain" description="Phage terminase large subunit C-terminal" evidence="2">
    <location>
        <begin position="168"/>
        <end position="290"/>
    </location>
</feature>
<gene>
    <name evidence="3" type="ORF">S06H3_26342</name>
</gene>
<protein>
    <recommendedName>
        <fullName evidence="4">Terminase large subunit gp17-like C-terminal domain-containing protein</fullName>
    </recommendedName>
</protein>
<sequence length="296" mass="34467">DIPYNFNKTEMKIRCQGNEIFLRAIDDPAKVKSFESNYVHIEEASEFSEHDFDQLNLRTRKTNDKTNQLFLSLNPVEYETSWVHKRFYAHKDPNAVTLHSTYRDNLRFLTPEYIQLLKDLKRKDRSFFDIYSEGKWAAQGERIYENWNIWPGEWPKNFDEIIYGLDLGFNSESALLEIGFADKNIFERELLYQKGLTNPALINKLQELIPDQFNEIFADPAQPEAIEEIEEAGFNIHGALKGPGSVVASISHVKSCDIFLHPESTNLIKEKKAYKWKTNAKGQILDAPVSWMNHLM</sequence>
<dbReference type="InterPro" id="IPR027417">
    <property type="entry name" value="P-loop_NTPase"/>
</dbReference>
<evidence type="ECO:0008006" key="4">
    <source>
        <dbReference type="Google" id="ProtNLM"/>
    </source>
</evidence>
<reference evidence="3" key="1">
    <citation type="journal article" date="2014" name="Front. Microbiol.">
        <title>High frequency of phylogenetically diverse reductive dehalogenase-homologous genes in deep subseafloor sedimentary metagenomes.</title>
        <authorList>
            <person name="Kawai M."/>
            <person name="Futagami T."/>
            <person name="Toyoda A."/>
            <person name="Takaki Y."/>
            <person name="Nishi S."/>
            <person name="Hori S."/>
            <person name="Arai W."/>
            <person name="Tsubouchi T."/>
            <person name="Morono Y."/>
            <person name="Uchiyama I."/>
            <person name="Ito T."/>
            <person name="Fujiyama A."/>
            <person name="Inagaki F."/>
            <person name="Takami H."/>
        </authorList>
    </citation>
    <scope>NUCLEOTIDE SEQUENCE</scope>
    <source>
        <strain evidence="3">Expedition CK06-06</strain>
    </source>
</reference>
<feature type="non-terminal residue" evidence="3">
    <location>
        <position position="296"/>
    </location>
</feature>
<organism evidence="3">
    <name type="scientific">marine sediment metagenome</name>
    <dbReference type="NCBI Taxonomy" id="412755"/>
    <lineage>
        <taxon>unclassified sequences</taxon>
        <taxon>metagenomes</taxon>
        <taxon>ecological metagenomes</taxon>
    </lineage>
</organism>
<comment type="caution">
    <text evidence="3">The sequence shown here is derived from an EMBL/GenBank/DDBJ whole genome shotgun (WGS) entry which is preliminary data.</text>
</comment>
<dbReference type="Gene3D" id="3.40.50.300">
    <property type="entry name" value="P-loop containing nucleotide triphosphate hydrolases"/>
    <property type="match status" value="1"/>
</dbReference>
<evidence type="ECO:0000313" key="3">
    <source>
        <dbReference type="EMBL" id="GAI28256.1"/>
    </source>
</evidence>
<dbReference type="Gene3D" id="3.30.420.280">
    <property type="match status" value="1"/>
</dbReference>
<dbReference type="Pfam" id="PF04466">
    <property type="entry name" value="Terminase_3"/>
    <property type="match status" value="1"/>
</dbReference>
<dbReference type="EMBL" id="BARV01015221">
    <property type="protein sequence ID" value="GAI28256.1"/>
    <property type="molecule type" value="Genomic_DNA"/>
</dbReference>
<dbReference type="PANTHER" id="PTHR39184:SF1">
    <property type="entry name" value="PBSX PHAGE TERMINASE LARGE SUBUNIT"/>
    <property type="match status" value="1"/>
</dbReference>
<dbReference type="Pfam" id="PF17288">
    <property type="entry name" value="Terminase_3C"/>
    <property type="match status" value="1"/>
</dbReference>
<feature type="domain" description="Phage terminase large subunit N-terminal" evidence="1">
    <location>
        <begin position="5"/>
        <end position="134"/>
    </location>
</feature>
<accession>X1NDH8</accession>
<dbReference type="InterPro" id="IPR035412">
    <property type="entry name" value="Terminase_L_N"/>
</dbReference>
<evidence type="ECO:0000259" key="1">
    <source>
        <dbReference type="Pfam" id="PF04466"/>
    </source>
</evidence>
<feature type="non-terminal residue" evidence="3">
    <location>
        <position position="1"/>
    </location>
</feature>
<dbReference type="PANTHER" id="PTHR39184">
    <property type="match status" value="1"/>
</dbReference>
<proteinExistence type="predicted"/>
<name>X1NDH8_9ZZZZ</name>